<organism evidence="15 16">
    <name type="scientific">Stentor coeruleus</name>
    <dbReference type="NCBI Taxonomy" id="5963"/>
    <lineage>
        <taxon>Eukaryota</taxon>
        <taxon>Sar</taxon>
        <taxon>Alveolata</taxon>
        <taxon>Ciliophora</taxon>
        <taxon>Postciliodesmatophora</taxon>
        <taxon>Heterotrichea</taxon>
        <taxon>Heterotrichida</taxon>
        <taxon>Stentoridae</taxon>
        <taxon>Stentor</taxon>
    </lineage>
</organism>
<dbReference type="InterPro" id="IPR036736">
    <property type="entry name" value="ACP-like_sf"/>
</dbReference>
<evidence type="ECO:0000256" key="2">
    <source>
        <dbReference type="ARBA" id="ARBA00010930"/>
    </source>
</evidence>
<evidence type="ECO:0000256" key="8">
    <source>
        <dbReference type="ARBA" id="ARBA00022946"/>
    </source>
</evidence>
<dbReference type="Gene3D" id="1.10.1200.10">
    <property type="entry name" value="ACP-like"/>
    <property type="match status" value="1"/>
</dbReference>
<comment type="function">
    <text evidence="13">Carrier of the growing fatty acid chain in fatty acid biosynthesis.</text>
</comment>
<gene>
    <name evidence="15" type="ORF">SteCoe_14522</name>
</gene>
<dbReference type="PROSITE" id="PS50075">
    <property type="entry name" value="CARRIER"/>
    <property type="match status" value="1"/>
</dbReference>
<dbReference type="GO" id="GO:0000036">
    <property type="term" value="F:acyl carrier activity"/>
    <property type="evidence" value="ECO:0007669"/>
    <property type="project" value="TreeGrafter"/>
</dbReference>
<dbReference type="Pfam" id="PF00550">
    <property type="entry name" value="PP-binding"/>
    <property type="match status" value="1"/>
</dbReference>
<evidence type="ECO:0000256" key="3">
    <source>
        <dbReference type="ARBA" id="ARBA00022448"/>
    </source>
</evidence>
<evidence type="ECO:0000313" key="16">
    <source>
        <dbReference type="Proteomes" id="UP000187209"/>
    </source>
</evidence>
<evidence type="ECO:0000256" key="13">
    <source>
        <dbReference type="RuleBase" id="RU000722"/>
    </source>
</evidence>
<dbReference type="SUPFAM" id="SSF47336">
    <property type="entry name" value="ACP-like"/>
    <property type="match status" value="1"/>
</dbReference>
<evidence type="ECO:0000256" key="10">
    <source>
        <dbReference type="ARBA" id="ARBA00023098"/>
    </source>
</evidence>
<dbReference type="OrthoDB" id="448946at2759"/>
<evidence type="ECO:0000256" key="9">
    <source>
        <dbReference type="ARBA" id="ARBA00022982"/>
    </source>
</evidence>
<protein>
    <recommendedName>
        <fullName evidence="13">Acyl carrier protein</fullName>
    </recommendedName>
</protein>
<evidence type="ECO:0000256" key="4">
    <source>
        <dbReference type="ARBA" id="ARBA00022450"/>
    </source>
</evidence>
<dbReference type="InterPro" id="IPR009081">
    <property type="entry name" value="PP-bd_ACP"/>
</dbReference>
<evidence type="ECO:0000256" key="12">
    <source>
        <dbReference type="ARBA" id="ARBA00023160"/>
    </source>
</evidence>
<evidence type="ECO:0000256" key="7">
    <source>
        <dbReference type="ARBA" id="ARBA00022832"/>
    </source>
</evidence>
<evidence type="ECO:0000256" key="1">
    <source>
        <dbReference type="ARBA" id="ARBA00004173"/>
    </source>
</evidence>
<evidence type="ECO:0000259" key="14">
    <source>
        <dbReference type="PROSITE" id="PS50075"/>
    </source>
</evidence>
<evidence type="ECO:0000256" key="11">
    <source>
        <dbReference type="ARBA" id="ARBA00023128"/>
    </source>
</evidence>
<keyword evidence="5 13" id="KW-0444">Lipid biosynthesis</keyword>
<comment type="caution">
    <text evidence="15">The sequence shown here is derived from an EMBL/GenBank/DDBJ whole genome shotgun (WGS) entry which is preliminary data.</text>
</comment>
<dbReference type="GO" id="GO:0005739">
    <property type="term" value="C:mitochondrion"/>
    <property type="evidence" value="ECO:0007669"/>
    <property type="project" value="UniProtKB-SubCell"/>
</dbReference>
<proteinExistence type="inferred from homology"/>
<evidence type="ECO:0000313" key="15">
    <source>
        <dbReference type="EMBL" id="OMJ84370.1"/>
    </source>
</evidence>
<feature type="domain" description="Carrier" evidence="14">
    <location>
        <begin position="34"/>
        <end position="109"/>
    </location>
</feature>
<keyword evidence="4 13" id="KW-0596">Phosphopantetheine</keyword>
<dbReference type="AlphaFoldDB" id="A0A1R2C5W2"/>
<keyword evidence="11" id="KW-0496">Mitochondrion</keyword>
<dbReference type="GO" id="GO:0000035">
    <property type="term" value="F:acyl binding"/>
    <property type="evidence" value="ECO:0007669"/>
    <property type="project" value="TreeGrafter"/>
</dbReference>
<keyword evidence="10" id="KW-0443">Lipid metabolism</keyword>
<keyword evidence="6" id="KW-0597">Phosphoprotein</keyword>
<dbReference type="Proteomes" id="UP000187209">
    <property type="component" value="Unassembled WGS sequence"/>
</dbReference>
<comment type="similarity">
    <text evidence="2">Belongs to the acyl carrier protein (ACP) family.</text>
</comment>
<dbReference type="PANTHER" id="PTHR20863:SF28">
    <property type="entry name" value="ACYL CARRIER PROTEIN, MITOCHONDRIAL"/>
    <property type="match status" value="1"/>
</dbReference>
<dbReference type="InterPro" id="IPR003231">
    <property type="entry name" value="ACP"/>
</dbReference>
<name>A0A1R2C5W2_9CILI</name>
<sequence>MFLTRILSKQVLRRFFQPDYVVIPRHEGHFVDPEDVTKRIVNIIRAHDRIKDPKIVTEDRPLKEMGLDDLDTAEIFLEVEKDFFMEFSDEQVESFKTIKDAVNVVSHHRFADTY</sequence>
<evidence type="ECO:0000256" key="6">
    <source>
        <dbReference type="ARBA" id="ARBA00022553"/>
    </source>
</evidence>
<keyword evidence="7" id="KW-0276">Fatty acid metabolism</keyword>
<reference evidence="15 16" key="1">
    <citation type="submission" date="2016-11" db="EMBL/GenBank/DDBJ databases">
        <title>The macronuclear genome of Stentor coeruleus: a giant cell with tiny introns.</title>
        <authorList>
            <person name="Slabodnick M."/>
            <person name="Ruby J.G."/>
            <person name="Reiff S.B."/>
            <person name="Swart E.C."/>
            <person name="Gosai S."/>
            <person name="Prabakaran S."/>
            <person name="Witkowska E."/>
            <person name="Larue G.E."/>
            <person name="Fisher S."/>
            <person name="Freeman R.M."/>
            <person name="Gunawardena J."/>
            <person name="Chu W."/>
            <person name="Stover N.A."/>
            <person name="Gregory B.D."/>
            <person name="Nowacki M."/>
            <person name="Derisi J."/>
            <person name="Roy S.W."/>
            <person name="Marshall W.F."/>
            <person name="Sood P."/>
        </authorList>
    </citation>
    <scope>NUCLEOTIDE SEQUENCE [LARGE SCALE GENOMIC DNA]</scope>
    <source>
        <strain evidence="15">WM001</strain>
    </source>
</reference>
<comment type="subcellular location">
    <subcellularLocation>
        <location evidence="1">Mitochondrion</location>
    </subcellularLocation>
</comment>
<dbReference type="PANTHER" id="PTHR20863">
    <property type="entry name" value="ACYL CARRIER PROTEIN"/>
    <property type="match status" value="1"/>
</dbReference>
<keyword evidence="3" id="KW-0813">Transport</keyword>
<keyword evidence="8" id="KW-0809">Transit peptide</keyword>
<keyword evidence="12 13" id="KW-0275">Fatty acid biosynthesis</keyword>
<dbReference type="EMBL" id="MPUH01000271">
    <property type="protein sequence ID" value="OMJ84370.1"/>
    <property type="molecule type" value="Genomic_DNA"/>
</dbReference>
<keyword evidence="16" id="KW-1185">Reference proteome</keyword>
<accession>A0A1R2C5W2</accession>
<evidence type="ECO:0000256" key="5">
    <source>
        <dbReference type="ARBA" id="ARBA00022516"/>
    </source>
</evidence>
<keyword evidence="9" id="KW-0249">Electron transport</keyword>